<keyword evidence="2" id="KW-1185">Reference proteome</keyword>
<organism evidence="1 2">
    <name type="scientific">Fusarium sarcochroum</name>
    <dbReference type="NCBI Taxonomy" id="1208366"/>
    <lineage>
        <taxon>Eukaryota</taxon>
        <taxon>Fungi</taxon>
        <taxon>Dikarya</taxon>
        <taxon>Ascomycota</taxon>
        <taxon>Pezizomycotina</taxon>
        <taxon>Sordariomycetes</taxon>
        <taxon>Hypocreomycetidae</taxon>
        <taxon>Hypocreales</taxon>
        <taxon>Nectriaceae</taxon>
        <taxon>Fusarium</taxon>
        <taxon>Fusarium lateritium species complex</taxon>
    </lineage>
</organism>
<gene>
    <name evidence="1" type="ORF">FSARC_12833</name>
</gene>
<dbReference type="GO" id="GO:0003824">
    <property type="term" value="F:catalytic activity"/>
    <property type="evidence" value="ECO:0007669"/>
    <property type="project" value="UniProtKB-ARBA"/>
</dbReference>
<dbReference type="EMBL" id="JABEXW010000906">
    <property type="protein sequence ID" value="KAF4951710.1"/>
    <property type="molecule type" value="Genomic_DNA"/>
</dbReference>
<evidence type="ECO:0000313" key="1">
    <source>
        <dbReference type="EMBL" id="KAF4951710.1"/>
    </source>
</evidence>
<evidence type="ECO:0000313" key="2">
    <source>
        <dbReference type="Proteomes" id="UP000622797"/>
    </source>
</evidence>
<proteinExistence type="predicted"/>
<name>A0A8H4WVN4_9HYPO</name>
<protein>
    <submittedName>
        <fullName evidence="1">Uncharacterized protein</fullName>
    </submittedName>
</protein>
<reference evidence="1" key="2">
    <citation type="submission" date="2020-05" db="EMBL/GenBank/DDBJ databases">
        <authorList>
            <person name="Kim H.-S."/>
            <person name="Proctor R.H."/>
            <person name="Brown D.W."/>
        </authorList>
    </citation>
    <scope>NUCLEOTIDE SEQUENCE</scope>
    <source>
        <strain evidence="1">NRRL 20472</strain>
    </source>
</reference>
<sequence length="177" mass="20211">MRTVLEDGLRRNRTLPIGDLRLQDLANYTVFRDSNLVKRCLFHFPTVRREDGSLPAACIFEKPTLTASTDYIVDYDALFAAIVYDHVEASGDTKIDHILWETVLDCPKRLLGNLNHTSYGFEAERSKHHMFLDWAQGLDKCAGAHGLILYCLKVTNKLAVRLDKQPPYNELCLGRRC</sequence>
<reference evidence="1" key="1">
    <citation type="journal article" date="2020" name="BMC Genomics">
        <title>Correction to: Identification and distribution of gene clusters required for synthesis of sphingolipid metabolism inhibitors in diverse species of the filamentous fungus Fusarium.</title>
        <authorList>
            <person name="Kim H.S."/>
            <person name="Lohmar J.M."/>
            <person name="Busman M."/>
            <person name="Brown D.W."/>
            <person name="Naumann T.A."/>
            <person name="Divon H.H."/>
            <person name="Lysoe E."/>
            <person name="Uhlig S."/>
            <person name="Proctor R.H."/>
        </authorList>
    </citation>
    <scope>NUCLEOTIDE SEQUENCE</scope>
    <source>
        <strain evidence="1">NRRL 20472</strain>
    </source>
</reference>
<dbReference type="OrthoDB" id="10036721at2759"/>
<dbReference type="SUPFAM" id="SSF48208">
    <property type="entry name" value="Six-hairpin glycosidases"/>
    <property type="match status" value="1"/>
</dbReference>
<dbReference type="InterPro" id="IPR012341">
    <property type="entry name" value="6hp_glycosidase-like_sf"/>
</dbReference>
<dbReference type="Gene3D" id="1.50.10.10">
    <property type="match status" value="1"/>
</dbReference>
<comment type="caution">
    <text evidence="1">The sequence shown here is derived from an EMBL/GenBank/DDBJ whole genome shotgun (WGS) entry which is preliminary data.</text>
</comment>
<accession>A0A8H4WVN4</accession>
<dbReference type="GO" id="GO:0005975">
    <property type="term" value="P:carbohydrate metabolic process"/>
    <property type="evidence" value="ECO:0007669"/>
    <property type="project" value="InterPro"/>
</dbReference>
<dbReference type="InterPro" id="IPR008928">
    <property type="entry name" value="6-hairpin_glycosidase_sf"/>
</dbReference>
<dbReference type="AlphaFoldDB" id="A0A8H4WVN4"/>
<dbReference type="Proteomes" id="UP000622797">
    <property type="component" value="Unassembled WGS sequence"/>
</dbReference>